<dbReference type="Pfam" id="PF06030">
    <property type="entry name" value="WxLIP_PGBD"/>
    <property type="match status" value="1"/>
</dbReference>
<dbReference type="InterPro" id="IPR021759">
    <property type="entry name" value="WxLIP_HBD"/>
</dbReference>
<evidence type="ECO:0000256" key="1">
    <source>
        <dbReference type="SAM" id="Phobius"/>
    </source>
</evidence>
<evidence type="ECO:0000313" key="4">
    <source>
        <dbReference type="EMBL" id="KRO17932.1"/>
    </source>
</evidence>
<gene>
    <name evidence="4" type="ORF">IV56_GL001726</name>
</gene>
<feature type="transmembrane region" description="Helical" evidence="1">
    <location>
        <begin position="255"/>
        <end position="279"/>
    </location>
</feature>
<organism evidence="4 5">
    <name type="scientific">Lacticaseibacillus saniviri JCM 17471 = DSM 24301</name>
    <dbReference type="NCBI Taxonomy" id="1293598"/>
    <lineage>
        <taxon>Bacteria</taxon>
        <taxon>Bacillati</taxon>
        <taxon>Bacillota</taxon>
        <taxon>Bacilli</taxon>
        <taxon>Lactobacillales</taxon>
        <taxon>Lactobacillaceae</taxon>
        <taxon>Lacticaseibacillus</taxon>
    </lineage>
</organism>
<feature type="domain" description="WxL Interacting Protein host binding" evidence="3">
    <location>
        <begin position="143"/>
        <end position="248"/>
    </location>
</feature>
<reference evidence="4 5" key="1">
    <citation type="journal article" date="2015" name="Genome Announc.">
        <title>Expanding the biotechnology potential of lactobacilli through comparative genomics of 213 strains and associated genera.</title>
        <authorList>
            <person name="Sun Z."/>
            <person name="Harris H.M."/>
            <person name="McCann A."/>
            <person name="Guo C."/>
            <person name="Argimon S."/>
            <person name="Zhang W."/>
            <person name="Yang X."/>
            <person name="Jeffery I.B."/>
            <person name="Cooney J.C."/>
            <person name="Kagawa T.F."/>
            <person name="Liu W."/>
            <person name="Song Y."/>
            <person name="Salvetti E."/>
            <person name="Wrobel A."/>
            <person name="Rasinkangas P."/>
            <person name="Parkhill J."/>
            <person name="Rea M.C."/>
            <person name="O'Sullivan O."/>
            <person name="Ritari J."/>
            <person name="Douillard F.P."/>
            <person name="Paul Ross R."/>
            <person name="Yang R."/>
            <person name="Briner A.E."/>
            <person name="Felis G.E."/>
            <person name="de Vos W.M."/>
            <person name="Barrangou R."/>
            <person name="Klaenhammer T.R."/>
            <person name="Caufield P.W."/>
            <person name="Cui Y."/>
            <person name="Zhang H."/>
            <person name="O'Toole P.W."/>
        </authorList>
    </citation>
    <scope>NUCLEOTIDE SEQUENCE [LARGE SCALE GENOMIC DNA]</scope>
    <source>
        <strain evidence="4 5">DSM 24301</strain>
    </source>
</reference>
<comment type="caution">
    <text evidence="4">The sequence shown here is derived from an EMBL/GenBank/DDBJ whole genome shotgun (WGS) entry which is preliminary data.</text>
</comment>
<dbReference type="PATRIC" id="fig|1293598.4.peg.1800"/>
<accession>A0A0R2MYF7</accession>
<protein>
    <submittedName>
        <fullName evidence="4">Uncharacterized protein</fullName>
    </submittedName>
</protein>
<sequence>MTTRQPSDRFEVSGSAGSKQTLTLSVANFGYAAKQIVIKPLNAMTTASGTLGYSASRPLAAATSVTQLVKSQTLTLLPQTSKEVAIPITLPAIAFDGEVLGAIAVQIDQSLLPEDRGQITVPVAITMTDRLPEFNPTVGTPISSMDKQHPWLTIPVENRQARTMRHVKVTLKVQEQHWWNRFVAPTVQQVTMTNVTIAPNSVLPLKVKAPGNRFESSYQVSGTIQAGSQTWPIKQVLHPNAEAIADFNRDLPWPWTIWATLIGVFLGIVVLVAVIRYWWLFRK</sequence>
<evidence type="ECO:0000259" key="3">
    <source>
        <dbReference type="Pfam" id="PF11797"/>
    </source>
</evidence>
<proteinExistence type="predicted"/>
<keyword evidence="1" id="KW-0812">Transmembrane</keyword>
<dbReference type="Proteomes" id="UP000050969">
    <property type="component" value="Unassembled WGS sequence"/>
</dbReference>
<dbReference type="AlphaFoldDB" id="A0A0R2MYF7"/>
<feature type="domain" description="WxL Interacting Protein peptidoglycan binding" evidence="2">
    <location>
        <begin position="10"/>
        <end position="106"/>
    </location>
</feature>
<dbReference type="InterPro" id="IPR010317">
    <property type="entry name" value="WxLIP_PGBD"/>
</dbReference>
<dbReference type="STRING" id="1293598.IV56_GL001726"/>
<name>A0A0R2MYF7_9LACO</name>
<keyword evidence="1" id="KW-0472">Membrane</keyword>
<dbReference type="Pfam" id="PF11797">
    <property type="entry name" value="WxLIP_HBD"/>
    <property type="match status" value="1"/>
</dbReference>
<keyword evidence="1" id="KW-1133">Transmembrane helix</keyword>
<keyword evidence="5" id="KW-1185">Reference proteome</keyword>
<dbReference type="EMBL" id="JQCE01000006">
    <property type="protein sequence ID" value="KRO17932.1"/>
    <property type="molecule type" value="Genomic_DNA"/>
</dbReference>
<evidence type="ECO:0000259" key="2">
    <source>
        <dbReference type="Pfam" id="PF06030"/>
    </source>
</evidence>
<evidence type="ECO:0000313" key="5">
    <source>
        <dbReference type="Proteomes" id="UP000050969"/>
    </source>
</evidence>